<keyword evidence="8 9" id="KW-0808">Transferase</keyword>
<organism evidence="9 10">
    <name type="scientific">Wickerhamomyces ciferrii (strain ATCC 14091 / BCRC 22168 / CBS 111 / JCM 3599 / NBRC 0793 / NRRL Y-1031 F-60-10)</name>
    <name type="common">Yeast</name>
    <name type="synonym">Pichia ciferrii</name>
    <dbReference type="NCBI Taxonomy" id="1206466"/>
    <lineage>
        <taxon>Eukaryota</taxon>
        <taxon>Fungi</taxon>
        <taxon>Dikarya</taxon>
        <taxon>Ascomycota</taxon>
        <taxon>Saccharomycotina</taxon>
        <taxon>Saccharomycetes</taxon>
        <taxon>Phaffomycetales</taxon>
        <taxon>Wickerhamomycetaceae</taxon>
        <taxon>Wickerhamomyces</taxon>
    </lineage>
</organism>
<proteinExistence type="inferred from homology"/>
<dbReference type="STRING" id="1206466.K0KEJ3"/>
<comment type="similarity">
    <text evidence="3 8">Belongs to the PIGW family.</text>
</comment>
<dbReference type="HOGENOM" id="CLU_020802_2_2_1"/>
<dbReference type="PANTHER" id="PTHR20661">
    <property type="entry name" value="PHOSPHATIDYLINOSITOL-GLYCAN BIOSYNTHESIS CLASS W PROTEIN"/>
    <property type="match status" value="1"/>
</dbReference>
<keyword evidence="4 8" id="KW-0337">GPI-anchor biosynthesis</keyword>
<keyword evidence="7 8" id="KW-0472">Membrane</keyword>
<dbReference type="InParanoid" id="K0KEJ3"/>
<feature type="transmembrane region" description="Helical" evidence="8">
    <location>
        <begin position="467"/>
        <end position="488"/>
    </location>
</feature>
<comment type="caution">
    <text evidence="9">The sequence shown here is derived from an EMBL/GenBank/DDBJ whole genome shotgun (WGS) entry which is preliminary data.</text>
</comment>
<accession>K0KEJ3</accession>
<evidence type="ECO:0000256" key="4">
    <source>
        <dbReference type="ARBA" id="ARBA00022502"/>
    </source>
</evidence>
<evidence type="ECO:0000256" key="6">
    <source>
        <dbReference type="ARBA" id="ARBA00022989"/>
    </source>
</evidence>
<dbReference type="GO" id="GO:0005789">
    <property type="term" value="C:endoplasmic reticulum membrane"/>
    <property type="evidence" value="ECO:0007669"/>
    <property type="project" value="UniProtKB-SubCell"/>
</dbReference>
<keyword evidence="6 8" id="KW-1133">Transmembrane helix</keyword>
<dbReference type="EMBL" id="CAIF01000002">
    <property type="protein sequence ID" value="CCH40652.1"/>
    <property type="molecule type" value="Genomic_DNA"/>
</dbReference>
<comment type="subcellular location">
    <subcellularLocation>
        <location evidence="1 8">Endoplasmic reticulum membrane</location>
        <topology evidence="1 8">Multi-pass membrane protein</topology>
    </subcellularLocation>
</comment>
<sequence>MSSLKERKQDFVTGLSGGEITEINQVTSIALVAYFSWGLINKYTNLFKGEKKWEFGSLLIDFLLNWAGLLLSVTIYSSIPGILALSILIPAISLCVILGNKNASSTQKTKAPKELTDKTYLPKKSFITAYRGGMLVITAIAILAVDFQIFPRRFAKVETWGTSLMDLGVGSFVFSMGIVSTRSVLLEKFNNVKVNYFKKAWKTVTSSITVLALGFLRLFFVKNLDYQEHVSEYGVHWNFFITLVLVGPIAIFLDPVFKLIPRSLVSLIVTFTYEWFIVNKEGFLTYLLLAPRTDFVSSNKEGIFSLFGYLAIFLAGQSTGFYVLPSVKSRYNLFVPSTKENVNKTSTTKPSLLQKLTTVSPITGLLIWFTVYGLLFATVRAQHDYGVSRRLANLPYVLWVCTYNTGSLVFYSLITKFLEPPNSDYNDQVPVSLESFNSNGMILFLVSNVSTGLVNMTINTLDASTGVSITVLFLYTLFVASVAAFLYYKKIFLKI</sequence>
<evidence type="ECO:0000256" key="3">
    <source>
        <dbReference type="ARBA" id="ARBA00007559"/>
    </source>
</evidence>
<dbReference type="PANTHER" id="PTHR20661:SF0">
    <property type="entry name" value="PHOSPHATIDYLINOSITOL-GLYCAN BIOSYNTHESIS CLASS W PROTEIN"/>
    <property type="match status" value="1"/>
</dbReference>
<dbReference type="InterPro" id="IPR009447">
    <property type="entry name" value="PIGW/GWT1"/>
</dbReference>
<feature type="transmembrane region" description="Helical" evidence="8">
    <location>
        <begin position="356"/>
        <end position="376"/>
    </location>
</feature>
<dbReference type="FunCoup" id="K0KEJ3">
    <property type="interactions" value="572"/>
</dbReference>
<feature type="transmembrane region" description="Helical" evidence="8">
    <location>
        <begin position="128"/>
        <end position="150"/>
    </location>
</feature>
<dbReference type="GO" id="GO:0006506">
    <property type="term" value="P:GPI anchor biosynthetic process"/>
    <property type="evidence" value="ECO:0007669"/>
    <property type="project" value="UniProtKB-UniPathway"/>
</dbReference>
<keyword evidence="5 8" id="KW-0812">Transmembrane</keyword>
<dbReference type="Pfam" id="PF06423">
    <property type="entry name" value="GWT1"/>
    <property type="match status" value="1"/>
</dbReference>
<dbReference type="GO" id="GO:0032216">
    <property type="term" value="F:glucosaminyl-phosphatidylinositol O-acyltransferase activity"/>
    <property type="evidence" value="ECO:0007669"/>
    <property type="project" value="TreeGrafter"/>
</dbReference>
<evidence type="ECO:0000313" key="9">
    <source>
        <dbReference type="EMBL" id="CCH40652.1"/>
    </source>
</evidence>
<name>K0KEJ3_WICCF</name>
<keyword evidence="10" id="KW-1185">Reference proteome</keyword>
<feature type="transmembrane region" description="Helical" evidence="8">
    <location>
        <begin position="233"/>
        <end position="252"/>
    </location>
</feature>
<dbReference type="Proteomes" id="UP000009328">
    <property type="component" value="Unassembled WGS sequence"/>
</dbReference>
<evidence type="ECO:0000256" key="1">
    <source>
        <dbReference type="ARBA" id="ARBA00004477"/>
    </source>
</evidence>
<comment type="pathway">
    <text evidence="2 8">Glycolipid biosynthesis; glycosylphosphatidylinositol-anchor biosynthesis.</text>
</comment>
<dbReference type="PIRSF" id="PIRSF017321">
    <property type="entry name" value="GWT1"/>
    <property type="match status" value="1"/>
</dbReference>
<dbReference type="UniPathway" id="UPA00196"/>
<dbReference type="eggNOG" id="KOG0411">
    <property type="taxonomic scope" value="Eukaryota"/>
</dbReference>
<keyword evidence="8 9" id="KW-0012">Acyltransferase</keyword>
<feature type="transmembrane region" description="Helical" evidence="8">
    <location>
        <begin position="58"/>
        <end position="76"/>
    </location>
</feature>
<keyword evidence="8" id="KW-0256">Endoplasmic reticulum</keyword>
<dbReference type="AlphaFoldDB" id="K0KEJ3"/>
<dbReference type="GO" id="GO:0072659">
    <property type="term" value="P:protein localization to plasma membrane"/>
    <property type="evidence" value="ECO:0007669"/>
    <property type="project" value="TreeGrafter"/>
</dbReference>
<gene>
    <name evidence="9" type="ORF">BN7_186</name>
</gene>
<evidence type="ECO:0000256" key="7">
    <source>
        <dbReference type="ARBA" id="ARBA00023136"/>
    </source>
</evidence>
<comment type="function">
    <text evidence="8">A acetyltransferase, which acetylates the inositol ring of phosphatidylinositol during biosynthesis of GPI-anchor.</text>
</comment>
<feature type="transmembrane region" description="Helical" evidence="8">
    <location>
        <begin position="396"/>
        <end position="414"/>
    </location>
</feature>
<feature type="transmembrane region" description="Helical" evidence="8">
    <location>
        <begin position="303"/>
        <end position="324"/>
    </location>
</feature>
<reference evidence="9 10" key="1">
    <citation type="journal article" date="2012" name="Eukaryot. Cell">
        <title>Draft genome sequence of Wickerhamomyces ciferrii NRRL Y-1031 F-60-10.</title>
        <authorList>
            <person name="Schneider J."/>
            <person name="Andrea H."/>
            <person name="Blom J."/>
            <person name="Jaenicke S."/>
            <person name="Ruckert C."/>
            <person name="Schorsch C."/>
            <person name="Szczepanowski R."/>
            <person name="Farwick M."/>
            <person name="Goesmann A."/>
            <person name="Puhler A."/>
            <person name="Schaffer S."/>
            <person name="Tauch A."/>
            <person name="Kohler T."/>
            <person name="Brinkrolf K."/>
        </authorList>
    </citation>
    <scope>NUCLEOTIDE SEQUENCE [LARGE SCALE GENOMIC DNA]</scope>
    <source>
        <strain evidence="10">ATCC 14091 / BCRC 22168 / CBS 111 / JCM 3599 / NBRC 0793 / NRRL Y-1031 F-60-10</strain>
    </source>
</reference>
<feature type="transmembrane region" description="Helical" evidence="8">
    <location>
        <begin position="82"/>
        <end position="100"/>
    </location>
</feature>
<evidence type="ECO:0000256" key="5">
    <source>
        <dbReference type="ARBA" id="ARBA00022692"/>
    </source>
</evidence>
<feature type="transmembrane region" description="Helical" evidence="8">
    <location>
        <begin position="200"/>
        <end position="221"/>
    </location>
</feature>
<dbReference type="EC" id="2.3.-.-" evidence="8"/>
<feature type="transmembrane region" description="Helical" evidence="8">
    <location>
        <begin position="162"/>
        <end position="179"/>
    </location>
</feature>
<evidence type="ECO:0000313" key="10">
    <source>
        <dbReference type="Proteomes" id="UP000009328"/>
    </source>
</evidence>
<evidence type="ECO:0000256" key="2">
    <source>
        <dbReference type="ARBA" id="ARBA00004687"/>
    </source>
</evidence>
<evidence type="ECO:0000256" key="8">
    <source>
        <dbReference type="RuleBase" id="RU280819"/>
    </source>
</evidence>
<protein>
    <recommendedName>
        <fullName evidence="8">GPI-anchored wall transfer protein</fullName>
        <ecNumber evidence="8">2.3.-.-</ecNumber>
    </recommendedName>
</protein>